<dbReference type="HAMAP" id="MF_00122">
    <property type="entry name" value="GatC"/>
    <property type="match status" value="1"/>
</dbReference>
<keyword evidence="4" id="KW-1185">Reference proteome</keyword>
<comment type="catalytic activity">
    <reaction evidence="2">
        <text>L-aspartyl-tRNA(Asn) + L-glutamine + ATP + H2O = L-asparaginyl-tRNA(Asn) + L-glutamate + ADP + phosphate + 2 H(+)</text>
        <dbReference type="Rhea" id="RHEA:14513"/>
        <dbReference type="Rhea" id="RHEA-COMP:9674"/>
        <dbReference type="Rhea" id="RHEA-COMP:9677"/>
        <dbReference type="ChEBI" id="CHEBI:15377"/>
        <dbReference type="ChEBI" id="CHEBI:15378"/>
        <dbReference type="ChEBI" id="CHEBI:29985"/>
        <dbReference type="ChEBI" id="CHEBI:30616"/>
        <dbReference type="ChEBI" id="CHEBI:43474"/>
        <dbReference type="ChEBI" id="CHEBI:58359"/>
        <dbReference type="ChEBI" id="CHEBI:78515"/>
        <dbReference type="ChEBI" id="CHEBI:78516"/>
        <dbReference type="ChEBI" id="CHEBI:456216"/>
    </reaction>
</comment>
<dbReference type="InterPro" id="IPR036113">
    <property type="entry name" value="Asp/Glu-ADT_sf_sub_c"/>
</dbReference>
<dbReference type="EC" id="6.3.5.-" evidence="2"/>
<evidence type="ECO:0000256" key="2">
    <source>
        <dbReference type="HAMAP-Rule" id="MF_00122"/>
    </source>
</evidence>
<dbReference type="PANTHER" id="PTHR15004:SF0">
    <property type="entry name" value="GLUTAMYL-TRNA(GLN) AMIDOTRANSFERASE SUBUNIT C, MITOCHONDRIAL"/>
    <property type="match status" value="1"/>
</dbReference>
<gene>
    <name evidence="2" type="primary">gatC</name>
    <name evidence="3" type="ORF">A7E78_14300</name>
</gene>
<dbReference type="RefSeq" id="WP_072284920.1">
    <property type="nucleotide sequence ID" value="NZ_CP015519.1"/>
</dbReference>
<dbReference type="InterPro" id="IPR003837">
    <property type="entry name" value="GatC"/>
</dbReference>
<keyword evidence="2" id="KW-0648">Protein biosynthesis</keyword>
<keyword evidence="3" id="KW-0808">Transferase</keyword>
<comment type="subunit">
    <text evidence="2">Heterotrimer of A, B and C subunits.</text>
</comment>
<evidence type="ECO:0000313" key="3">
    <source>
        <dbReference type="EMBL" id="APG28897.1"/>
    </source>
</evidence>
<sequence>MKITRTQVEHVAQLARLALSKDELEALTSEMDAILGYVEKLNELDTDHIVPTAHAVPMENAFREDTARPSIGTEKALQNAPEANDGCFLVPKVIE</sequence>
<dbReference type="GO" id="GO:0005524">
    <property type="term" value="F:ATP binding"/>
    <property type="evidence" value="ECO:0007669"/>
    <property type="project" value="UniProtKB-KW"/>
</dbReference>
<dbReference type="GO" id="GO:0016740">
    <property type="term" value="F:transferase activity"/>
    <property type="evidence" value="ECO:0007669"/>
    <property type="project" value="UniProtKB-KW"/>
</dbReference>
<dbReference type="KEGG" id="pef:A7E78_14300"/>
<accession>A0A1L3GSJ9</accession>
<keyword evidence="2" id="KW-0547">Nucleotide-binding</keyword>
<dbReference type="STRING" id="1842532.A7E78_14300"/>
<dbReference type="GO" id="GO:0050566">
    <property type="term" value="F:asparaginyl-tRNA synthase (glutamine-hydrolyzing) activity"/>
    <property type="evidence" value="ECO:0007669"/>
    <property type="project" value="RHEA"/>
</dbReference>
<name>A0A1L3GSJ9_9BACT</name>
<dbReference type="GO" id="GO:0070681">
    <property type="term" value="P:glutaminyl-tRNAGln biosynthesis via transamidation"/>
    <property type="evidence" value="ECO:0007669"/>
    <property type="project" value="TreeGrafter"/>
</dbReference>
<comment type="similarity">
    <text evidence="2">Belongs to the GatC family.</text>
</comment>
<keyword evidence="2" id="KW-0436">Ligase</keyword>
<organism evidence="3 4">
    <name type="scientific">Syntrophotalea acetylenivorans</name>
    <dbReference type="NCBI Taxonomy" id="1842532"/>
    <lineage>
        <taxon>Bacteria</taxon>
        <taxon>Pseudomonadati</taxon>
        <taxon>Thermodesulfobacteriota</taxon>
        <taxon>Desulfuromonadia</taxon>
        <taxon>Desulfuromonadales</taxon>
        <taxon>Syntrophotaleaceae</taxon>
        <taxon>Syntrophotalea</taxon>
    </lineage>
</organism>
<dbReference type="AlphaFoldDB" id="A0A1L3GSJ9"/>
<comment type="function">
    <text evidence="2">Allows the formation of correctly charged Asn-tRNA(Asn) or Gln-tRNA(Gln) through the transamidation of misacylated Asp-tRNA(Asn) or Glu-tRNA(Gln) in organisms which lack either or both of asparaginyl-tRNA or glutaminyl-tRNA synthetases. The reaction takes place in the presence of glutamine and ATP through an activated phospho-Asp-tRNA(Asn) or phospho-Glu-tRNA(Gln).</text>
</comment>
<dbReference type="GO" id="GO:0006412">
    <property type="term" value="P:translation"/>
    <property type="evidence" value="ECO:0007669"/>
    <property type="project" value="UniProtKB-UniRule"/>
</dbReference>
<dbReference type="Pfam" id="PF02686">
    <property type="entry name" value="GatC"/>
    <property type="match status" value="1"/>
</dbReference>
<dbReference type="Proteomes" id="UP000182517">
    <property type="component" value="Chromosome"/>
</dbReference>
<evidence type="ECO:0000256" key="1">
    <source>
        <dbReference type="ARBA" id="ARBA00022840"/>
    </source>
</evidence>
<proteinExistence type="inferred from homology"/>
<dbReference type="SUPFAM" id="SSF141000">
    <property type="entry name" value="Glu-tRNAGln amidotransferase C subunit"/>
    <property type="match status" value="1"/>
</dbReference>
<keyword evidence="1 2" id="KW-0067">ATP-binding</keyword>
<dbReference type="Gene3D" id="1.10.20.60">
    <property type="entry name" value="Glu-tRNAGln amidotransferase C subunit, N-terminal domain"/>
    <property type="match status" value="1"/>
</dbReference>
<dbReference type="GO" id="GO:0006450">
    <property type="term" value="P:regulation of translational fidelity"/>
    <property type="evidence" value="ECO:0007669"/>
    <property type="project" value="InterPro"/>
</dbReference>
<comment type="catalytic activity">
    <reaction evidence="2">
        <text>L-glutamyl-tRNA(Gln) + L-glutamine + ATP + H2O = L-glutaminyl-tRNA(Gln) + L-glutamate + ADP + phosphate + H(+)</text>
        <dbReference type="Rhea" id="RHEA:17521"/>
        <dbReference type="Rhea" id="RHEA-COMP:9681"/>
        <dbReference type="Rhea" id="RHEA-COMP:9684"/>
        <dbReference type="ChEBI" id="CHEBI:15377"/>
        <dbReference type="ChEBI" id="CHEBI:15378"/>
        <dbReference type="ChEBI" id="CHEBI:29985"/>
        <dbReference type="ChEBI" id="CHEBI:30616"/>
        <dbReference type="ChEBI" id="CHEBI:43474"/>
        <dbReference type="ChEBI" id="CHEBI:58359"/>
        <dbReference type="ChEBI" id="CHEBI:78520"/>
        <dbReference type="ChEBI" id="CHEBI:78521"/>
        <dbReference type="ChEBI" id="CHEBI:456216"/>
    </reaction>
</comment>
<protein>
    <recommendedName>
        <fullName evidence="2">Aspartyl/glutamyl-tRNA(Asn/Gln) amidotransferase subunit C</fullName>
        <shortName evidence="2">Asp/Glu-ADT subunit C</shortName>
        <ecNumber evidence="2">6.3.5.-</ecNumber>
    </recommendedName>
</protein>
<reference evidence="3 4" key="1">
    <citation type="journal article" date="2017" name="Genome Announc.">
        <title>Complete Genome Sequences of Two Acetylene-Fermenting Pelobacter acetylenicus Strains.</title>
        <authorList>
            <person name="Sutton J.M."/>
            <person name="Baesman S.M."/>
            <person name="Fierst J.L."/>
            <person name="Poret-Peterson A.T."/>
            <person name="Oremland R.S."/>
            <person name="Dunlap D.S."/>
            <person name="Akob D.M."/>
        </authorList>
    </citation>
    <scope>NUCLEOTIDE SEQUENCE [LARGE SCALE GENOMIC DNA]</scope>
    <source>
        <strain evidence="3 4">SFB93</strain>
    </source>
</reference>
<dbReference type="OrthoDB" id="9813938at2"/>
<evidence type="ECO:0000313" key="4">
    <source>
        <dbReference type="Proteomes" id="UP000182517"/>
    </source>
</evidence>
<dbReference type="EMBL" id="CP015519">
    <property type="protein sequence ID" value="APG28897.1"/>
    <property type="molecule type" value="Genomic_DNA"/>
</dbReference>
<dbReference type="NCBIfam" id="TIGR00135">
    <property type="entry name" value="gatC"/>
    <property type="match status" value="1"/>
</dbReference>
<dbReference type="GO" id="GO:0050567">
    <property type="term" value="F:glutaminyl-tRNA synthase (glutamine-hydrolyzing) activity"/>
    <property type="evidence" value="ECO:0007669"/>
    <property type="project" value="UniProtKB-UniRule"/>
</dbReference>
<dbReference type="PANTHER" id="PTHR15004">
    <property type="entry name" value="GLUTAMYL-TRNA(GLN) AMIDOTRANSFERASE SUBUNIT C, MITOCHONDRIAL"/>
    <property type="match status" value="1"/>
</dbReference>